<keyword evidence="7" id="KW-1185">Reference proteome</keyword>
<proteinExistence type="inferred from homology"/>
<evidence type="ECO:0000313" key="6">
    <source>
        <dbReference type="EMBL" id="OCB77771.1"/>
    </source>
</evidence>
<sequence length="215" mass="23283">MLIIGAKGFAKEILEIFKQNNQLDNLAFYDDVNHDIGDFLYKQFPILKNEKQAKSHFSINNEFTIGIGNPVLRKKLYDKFIALGGKFVSAISLQATIGSFDVEIGVGSNVLSNATFSNSTKIGIGTIVYYNTTITHDCVVEDFVELSPNVILLGNVTVGSYTQIGAGAVILPKLKIGKNVIIGAGTIVIQDIPDNAVVIGTPGKIIKYSEPLDFL</sequence>
<feature type="domain" description="PglD N-terminal" evidence="5">
    <location>
        <begin position="2"/>
        <end position="80"/>
    </location>
</feature>
<protein>
    <submittedName>
        <fullName evidence="6">Hexapeptide transferase</fullName>
    </submittedName>
</protein>
<dbReference type="InterPro" id="IPR018357">
    <property type="entry name" value="Hexapep_transf_CS"/>
</dbReference>
<keyword evidence="4" id="KW-0012">Acyltransferase</keyword>
<dbReference type="InterPro" id="IPR011004">
    <property type="entry name" value="Trimer_LpxA-like_sf"/>
</dbReference>
<dbReference type="PROSITE" id="PS00101">
    <property type="entry name" value="HEXAPEP_TRANSFERASES"/>
    <property type="match status" value="1"/>
</dbReference>
<accession>A0ABX2XP44</accession>
<evidence type="ECO:0000256" key="4">
    <source>
        <dbReference type="ARBA" id="ARBA00023315"/>
    </source>
</evidence>
<dbReference type="Gene3D" id="3.40.50.20">
    <property type="match status" value="1"/>
</dbReference>
<evidence type="ECO:0000256" key="3">
    <source>
        <dbReference type="ARBA" id="ARBA00022737"/>
    </source>
</evidence>
<comment type="similarity">
    <text evidence="1">Belongs to the transferase hexapeptide repeat family.</text>
</comment>
<evidence type="ECO:0000256" key="2">
    <source>
        <dbReference type="ARBA" id="ARBA00022679"/>
    </source>
</evidence>
<dbReference type="Pfam" id="PF00132">
    <property type="entry name" value="Hexapep"/>
    <property type="match status" value="1"/>
</dbReference>
<comment type="caution">
    <text evidence="6">The sequence shown here is derived from an EMBL/GenBank/DDBJ whole genome shotgun (WGS) entry which is preliminary data.</text>
</comment>
<dbReference type="InterPro" id="IPR020019">
    <property type="entry name" value="AcTrfase_PglD-like"/>
</dbReference>
<dbReference type="PANTHER" id="PTHR43300">
    <property type="entry name" value="ACETYLTRANSFERASE"/>
    <property type="match status" value="1"/>
</dbReference>
<evidence type="ECO:0000259" key="5">
    <source>
        <dbReference type="Pfam" id="PF17836"/>
    </source>
</evidence>
<evidence type="ECO:0000313" key="7">
    <source>
        <dbReference type="Proteomes" id="UP000093343"/>
    </source>
</evidence>
<reference evidence="7" key="1">
    <citation type="submission" date="2016-03" db="EMBL/GenBank/DDBJ databases">
        <title>Draft genome sequence of Paenibacillus glacialis DSM 22343.</title>
        <authorList>
            <person name="Shin S.-K."/>
            <person name="Yi H."/>
        </authorList>
    </citation>
    <scope>NUCLEOTIDE SEQUENCE [LARGE SCALE GENOMIC DNA]</scope>
    <source>
        <strain evidence="7">CCUG 60099</strain>
    </source>
</reference>
<dbReference type="SUPFAM" id="SSF51161">
    <property type="entry name" value="Trimeric LpxA-like enzymes"/>
    <property type="match status" value="1"/>
</dbReference>
<dbReference type="Pfam" id="PF17836">
    <property type="entry name" value="PglD_N"/>
    <property type="match status" value="1"/>
</dbReference>
<dbReference type="PANTHER" id="PTHR43300:SF7">
    <property type="entry name" value="UDP-N-ACETYLBACILLOSAMINE N-ACETYLTRANSFERASE"/>
    <property type="match status" value="1"/>
</dbReference>
<dbReference type="InterPro" id="IPR001451">
    <property type="entry name" value="Hexapep"/>
</dbReference>
<dbReference type="InterPro" id="IPR041561">
    <property type="entry name" value="PglD_N"/>
</dbReference>
<keyword evidence="3" id="KW-0677">Repeat</keyword>
<dbReference type="Gene3D" id="2.160.10.10">
    <property type="entry name" value="Hexapeptide repeat proteins"/>
    <property type="match status" value="1"/>
</dbReference>
<dbReference type="RefSeq" id="WP_065447887.1">
    <property type="nucleotide sequence ID" value="NZ_LVEN01000002.1"/>
</dbReference>
<keyword evidence="2 6" id="KW-0808">Transferase</keyword>
<dbReference type="InterPro" id="IPR050179">
    <property type="entry name" value="Trans_hexapeptide_repeat"/>
</dbReference>
<gene>
    <name evidence="6" type="ORF">FLP_02300</name>
</gene>
<dbReference type="NCBIfam" id="TIGR03570">
    <property type="entry name" value="NeuD_NnaD"/>
    <property type="match status" value="1"/>
</dbReference>
<dbReference type="CDD" id="cd03360">
    <property type="entry name" value="LbH_AT_putative"/>
    <property type="match status" value="1"/>
</dbReference>
<dbReference type="Proteomes" id="UP000093343">
    <property type="component" value="Unassembled WGS sequence"/>
</dbReference>
<dbReference type="EMBL" id="LVEN01000002">
    <property type="protein sequence ID" value="OCB77771.1"/>
    <property type="molecule type" value="Genomic_DNA"/>
</dbReference>
<name>A0ABX2XP44_9FLAO</name>
<evidence type="ECO:0000256" key="1">
    <source>
        <dbReference type="ARBA" id="ARBA00007274"/>
    </source>
</evidence>
<organism evidence="6 7">
    <name type="scientific">Flavobacterium piscis</name>
    <dbReference type="NCBI Taxonomy" id="1114874"/>
    <lineage>
        <taxon>Bacteria</taxon>
        <taxon>Pseudomonadati</taxon>
        <taxon>Bacteroidota</taxon>
        <taxon>Flavobacteriia</taxon>
        <taxon>Flavobacteriales</taxon>
        <taxon>Flavobacteriaceae</taxon>
        <taxon>Flavobacterium</taxon>
    </lineage>
</organism>
<dbReference type="GO" id="GO:0016740">
    <property type="term" value="F:transferase activity"/>
    <property type="evidence" value="ECO:0007669"/>
    <property type="project" value="UniProtKB-KW"/>
</dbReference>